<sequence length="60" mass="6800">MRQDVVATAISLYQARTLTLEQAARYVGITPGMMRERLRLKNIEIRDESVSADEEFAVAD</sequence>
<dbReference type="RefSeq" id="WP_264555928.1">
    <property type="nucleotide sequence ID" value="NZ_CP109979.1"/>
</dbReference>
<reference evidence="1 2" key="1">
    <citation type="journal article" date="2019" name="Int. J. Syst. Evol. Microbiol.">
        <title>The Global Catalogue of Microorganisms (GCM) 10K type strain sequencing project: providing services to taxonomists for standard genome sequencing and annotation.</title>
        <authorList>
            <consortium name="The Broad Institute Genomics Platform"/>
            <consortium name="The Broad Institute Genome Sequencing Center for Infectious Disease"/>
            <person name="Wu L."/>
            <person name="Ma J."/>
        </authorList>
    </citation>
    <scope>NUCLEOTIDE SEQUENCE [LARGE SCALE GENOMIC DNA]</scope>
    <source>
        <strain evidence="1 2">RDMS1</strain>
    </source>
</reference>
<keyword evidence="2" id="KW-1185">Reference proteome</keyword>
<organism evidence="1 2">
    <name type="scientific">Halocatena marina</name>
    <dbReference type="NCBI Taxonomy" id="2934937"/>
    <lineage>
        <taxon>Archaea</taxon>
        <taxon>Methanobacteriati</taxon>
        <taxon>Methanobacteriota</taxon>
        <taxon>Stenosarchaea group</taxon>
        <taxon>Halobacteria</taxon>
        <taxon>Halobacteriales</taxon>
        <taxon>Natronomonadaceae</taxon>
        <taxon>Halocatena</taxon>
    </lineage>
</organism>
<proteinExistence type="predicted"/>
<dbReference type="GeneID" id="76200457"/>
<accession>A0ABD5YN73</accession>
<dbReference type="EMBL" id="JBHTAX010000001">
    <property type="protein sequence ID" value="MFC7190803.1"/>
    <property type="molecule type" value="Genomic_DNA"/>
</dbReference>
<evidence type="ECO:0000313" key="1">
    <source>
        <dbReference type="EMBL" id="MFC7190803.1"/>
    </source>
</evidence>
<protein>
    <recommendedName>
        <fullName evidence="3">DNA binding HTH domain-containing protein</fullName>
    </recommendedName>
</protein>
<comment type="caution">
    <text evidence="1">The sequence shown here is derived from an EMBL/GenBank/DDBJ whole genome shotgun (WGS) entry which is preliminary data.</text>
</comment>
<dbReference type="InterPro" id="IPR055741">
    <property type="entry name" value="DUF7317"/>
</dbReference>
<dbReference type="Pfam" id="PF24001">
    <property type="entry name" value="DUF7317"/>
    <property type="match status" value="1"/>
</dbReference>
<evidence type="ECO:0008006" key="3">
    <source>
        <dbReference type="Google" id="ProtNLM"/>
    </source>
</evidence>
<dbReference type="Proteomes" id="UP001596417">
    <property type="component" value="Unassembled WGS sequence"/>
</dbReference>
<name>A0ABD5YN73_9EURY</name>
<evidence type="ECO:0000313" key="2">
    <source>
        <dbReference type="Proteomes" id="UP001596417"/>
    </source>
</evidence>
<dbReference type="AlphaFoldDB" id="A0ABD5YN73"/>
<gene>
    <name evidence="1" type="ORF">ACFQL7_13805</name>
</gene>